<dbReference type="SUPFAM" id="SSF141371">
    <property type="entry name" value="PilZ domain-like"/>
    <property type="match status" value="1"/>
</dbReference>
<protein>
    <recommendedName>
        <fullName evidence="2">PilZ domain-containing protein</fullName>
    </recommendedName>
</protein>
<evidence type="ECO:0000256" key="1">
    <source>
        <dbReference type="SAM" id="MobiDB-lite"/>
    </source>
</evidence>
<dbReference type="AlphaFoldDB" id="A0A6I4U521"/>
<proteinExistence type="predicted"/>
<keyword evidence="4" id="KW-1185">Reference proteome</keyword>
<evidence type="ECO:0000313" key="3">
    <source>
        <dbReference type="EMBL" id="MXP10454.1"/>
    </source>
</evidence>
<dbReference type="GO" id="GO:0035438">
    <property type="term" value="F:cyclic-di-GMP binding"/>
    <property type="evidence" value="ECO:0007669"/>
    <property type="project" value="InterPro"/>
</dbReference>
<evidence type="ECO:0000259" key="2">
    <source>
        <dbReference type="Pfam" id="PF07238"/>
    </source>
</evidence>
<feature type="domain" description="PilZ" evidence="2">
    <location>
        <begin position="128"/>
        <end position="199"/>
    </location>
</feature>
<dbReference type="Proteomes" id="UP000429229">
    <property type="component" value="Unassembled WGS sequence"/>
</dbReference>
<reference evidence="3 4" key="1">
    <citation type="submission" date="2019-12" db="EMBL/GenBank/DDBJ databases">
        <title>Genomic-based taxomic classification of the family Erythrobacteraceae.</title>
        <authorList>
            <person name="Xu L."/>
        </authorList>
    </citation>
    <scope>NUCLEOTIDE SEQUENCE [LARGE SCALE GENOMIC DNA]</scope>
    <source>
        <strain evidence="3 4">LMG 29519</strain>
    </source>
</reference>
<gene>
    <name evidence="3" type="ORF">GRI68_09720</name>
</gene>
<dbReference type="OrthoDB" id="7508603at2"/>
<name>A0A6I4U521_9SPHN</name>
<sequence>MKLTPIKLTSQTQPAGLSFDPNANGGRSEIARVDRMVTLLMLGRLGRRGSDTICRIRNVSSGGMGIETISPLEKGERIAIEARSGVCLEGHVAWTNDLSAGIAFAGQVDQEILLSAPVGPSGARLIARSPRFAASASARLDIDGCPTEVHLVNISLGGCRVAADFSIPRHAEVFLTLPGMAPLACSSRSSTDNNVGLVFANKIQFASFAQWLESPELRFGVAPASGIGAPDISASLG</sequence>
<dbReference type="EMBL" id="WTYR01000001">
    <property type="protein sequence ID" value="MXP10454.1"/>
    <property type="molecule type" value="Genomic_DNA"/>
</dbReference>
<dbReference type="InterPro" id="IPR009875">
    <property type="entry name" value="PilZ_domain"/>
</dbReference>
<organism evidence="3 4">
    <name type="scientific">Alteriqipengyuania halimionae</name>
    <dbReference type="NCBI Taxonomy" id="1926630"/>
    <lineage>
        <taxon>Bacteria</taxon>
        <taxon>Pseudomonadati</taxon>
        <taxon>Pseudomonadota</taxon>
        <taxon>Alphaproteobacteria</taxon>
        <taxon>Sphingomonadales</taxon>
        <taxon>Erythrobacteraceae</taxon>
        <taxon>Alteriqipengyuania</taxon>
    </lineage>
</organism>
<feature type="region of interest" description="Disordered" evidence="1">
    <location>
        <begin position="1"/>
        <end position="24"/>
    </location>
</feature>
<evidence type="ECO:0000313" key="4">
    <source>
        <dbReference type="Proteomes" id="UP000429229"/>
    </source>
</evidence>
<comment type="caution">
    <text evidence="3">The sequence shown here is derived from an EMBL/GenBank/DDBJ whole genome shotgun (WGS) entry which is preliminary data.</text>
</comment>
<accession>A0A6I4U521</accession>
<dbReference type="RefSeq" id="WP_160617053.1">
    <property type="nucleotide sequence ID" value="NZ_WTYR01000001.1"/>
</dbReference>
<feature type="domain" description="PilZ" evidence="2">
    <location>
        <begin position="47"/>
        <end position="104"/>
    </location>
</feature>
<dbReference type="Pfam" id="PF07238">
    <property type="entry name" value="PilZ"/>
    <property type="match status" value="2"/>
</dbReference>